<accession>A0A9X3DH83</accession>
<comment type="caution">
    <text evidence="3">The sequence shown here is derived from an EMBL/GenBank/DDBJ whole genome shotgun (WGS) entry which is preliminary data.</text>
</comment>
<dbReference type="CDD" id="cd02966">
    <property type="entry name" value="TlpA_like_family"/>
    <property type="match status" value="1"/>
</dbReference>
<dbReference type="SUPFAM" id="SSF52833">
    <property type="entry name" value="Thioredoxin-like"/>
    <property type="match status" value="1"/>
</dbReference>
<feature type="chain" id="PRO_5040755112" evidence="1">
    <location>
        <begin position="20"/>
        <end position="474"/>
    </location>
</feature>
<evidence type="ECO:0000313" key="3">
    <source>
        <dbReference type="EMBL" id="MCX3266016.1"/>
    </source>
</evidence>
<dbReference type="InterPro" id="IPR013766">
    <property type="entry name" value="Thioredoxin_domain"/>
</dbReference>
<proteinExistence type="predicted"/>
<dbReference type="Proteomes" id="UP001142592">
    <property type="component" value="Unassembled WGS sequence"/>
</dbReference>
<evidence type="ECO:0000259" key="2">
    <source>
        <dbReference type="PROSITE" id="PS51352"/>
    </source>
</evidence>
<dbReference type="GO" id="GO:0016491">
    <property type="term" value="F:oxidoreductase activity"/>
    <property type="evidence" value="ECO:0007669"/>
    <property type="project" value="InterPro"/>
</dbReference>
<dbReference type="InterPro" id="IPR000866">
    <property type="entry name" value="AhpC/TSA"/>
</dbReference>
<dbReference type="PANTHER" id="PTHR42852:SF13">
    <property type="entry name" value="PROTEIN DIPZ"/>
    <property type="match status" value="1"/>
</dbReference>
<reference evidence="3" key="1">
    <citation type="submission" date="2022-11" db="EMBL/GenBank/DDBJ databases">
        <authorList>
            <person name="Graham C."/>
            <person name="Newman J.D."/>
        </authorList>
    </citation>
    <scope>NUCLEOTIDE SEQUENCE</scope>
    <source>
        <strain evidence="3">DSM 19486</strain>
    </source>
</reference>
<protein>
    <submittedName>
        <fullName evidence="3">TlpA disulfide reductase family protein</fullName>
    </submittedName>
</protein>
<dbReference type="EMBL" id="JAPJUH010000004">
    <property type="protein sequence ID" value="MCX3266016.1"/>
    <property type="molecule type" value="Genomic_DNA"/>
</dbReference>
<evidence type="ECO:0000256" key="1">
    <source>
        <dbReference type="SAM" id="SignalP"/>
    </source>
</evidence>
<keyword evidence="4" id="KW-1185">Reference proteome</keyword>
<dbReference type="Pfam" id="PF00578">
    <property type="entry name" value="AhpC-TSA"/>
    <property type="match status" value="1"/>
</dbReference>
<dbReference type="Gene3D" id="3.40.30.10">
    <property type="entry name" value="Glutaredoxin"/>
    <property type="match status" value="1"/>
</dbReference>
<feature type="domain" description="Thioredoxin" evidence="2">
    <location>
        <begin position="338"/>
        <end position="474"/>
    </location>
</feature>
<sequence>MKKLTLLSLCLLFAVLASAQNKASMEDYALNFNGFQRARDKYPDSAIRYLQALATIRPEAAEELLHESFAQSFIPRDEEKYRTDPAFLASLKRMNMTVDSALKITRESVKNAYIILEKLENDTSQFIKEMVFPISYWIQAQKNFSNPENLKEIGKAYISYLKGTNNFYTQRKARYALMIARLMYNNDKLRSDADQVIKLIYNNLQDHQVNEDLTTIQRSIKEKRAWYRYMFAYCNFIMSQEANLTQDQKLGYLKLAYEHSPDILDKTVSHAYFYDMIFLFGNEKYSFEEDYLSALGSDEEKFKTVMAMSMNNPSFKQKAKALYKGKINFGDYWLNEFNKKFQQAPLFSLTQIDSNQYILGKNKEQWTLIDFWGTWCSPCRQEHPDLQKLYLNTMQGEMKNLNVITIASNDREPTVKEYMKNLNYTFPVVMSDNQIERKYNVSSWPSKFLVSPQGKYVVIPFNVDWQKYISDYIN</sequence>
<dbReference type="InterPro" id="IPR050553">
    <property type="entry name" value="Thioredoxin_ResA/DsbE_sf"/>
</dbReference>
<keyword evidence="1" id="KW-0732">Signal</keyword>
<gene>
    <name evidence="3" type="ORF">OQZ29_14755</name>
</gene>
<dbReference type="AlphaFoldDB" id="A0A9X3DH83"/>
<feature type="signal peptide" evidence="1">
    <location>
        <begin position="1"/>
        <end position="19"/>
    </location>
</feature>
<evidence type="ECO:0000313" key="4">
    <source>
        <dbReference type="Proteomes" id="UP001142592"/>
    </source>
</evidence>
<dbReference type="RefSeq" id="WP_083838042.1">
    <property type="nucleotide sequence ID" value="NZ_JAPJUH010000004.1"/>
</dbReference>
<dbReference type="InterPro" id="IPR036249">
    <property type="entry name" value="Thioredoxin-like_sf"/>
</dbReference>
<dbReference type="PROSITE" id="PS51352">
    <property type="entry name" value="THIOREDOXIN_2"/>
    <property type="match status" value="1"/>
</dbReference>
<dbReference type="GO" id="GO:0016209">
    <property type="term" value="F:antioxidant activity"/>
    <property type="evidence" value="ECO:0007669"/>
    <property type="project" value="InterPro"/>
</dbReference>
<name>A0A9X3DH83_9SPHI</name>
<dbReference type="PANTHER" id="PTHR42852">
    <property type="entry name" value="THIOL:DISULFIDE INTERCHANGE PROTEIN DSBE"/>
    <property type="match status" value="1"/>
</dbReference>
<organism evidence="3 4">
    <name type="scientific">Pedobacter agri</name>
    <dbReference type="NCBI Taxonomy" id="454586"/>
    <lineage>
        <taxon>Bacteria</taxon>
        <taxon>Pseudomonadati</taxon>
        <taxon>Bacteroidota</taxon>
        <taxon>Sphingobacteriia</taxon>
        <taxon>Sphingobacteriales</taxon>
        <taxon>Sphingobacteriaceae</taxon>
        <taxon>Pedobacter</taxon>
    </lineage>
</organism>